<protein>
    <submittedName>
        <fullName evidence="1">Uncharacterized protein</fullName>
    </submittedName>
</protein>
<proteinExistence type="predicted"/>
<name>A0A4U1JIV1_9BACT</name>
<dbReference type="EMBL" id="SSMQ01000003">
    <property type="protein sequence ID" value="TKD12444.1"/>
    <property type="molecule type" value="Genomic_DNA"/>
</dbReference>
<evidence type="ECO:0000313" key="1">
    <source>
        <dbReference type="EMBL" id="TKD12444.1"/>
    </source>
</evidence>
<organism evidence="1 2">
    <name type="scientific">Polyangium fumosum</name>
    <dbReference type="NCBI Taxonomy" id="889272"/>
    <lineage>
        <taxon>Bacteria</taxon>
        <taxon>Pseudomonadati</taxon>
        <taxon>Myxococcota</taxon>
        <taxon>Polyangia</taxon>
        <taxon>Polyangiales</taxon>
        <taxon>Polyangiaceae</taxon>
        <taxon>Polyangium</taxon>
    </lineage>
</organism>
<dbReference type="AlphaFoldDB" id="A0A4U1JIV1"/>
<gene>
    <name evidence="1" type="ORF">E8A74_04925</name>
</gene>
<evidence type="ECO:0000313" key="2">
    <source>
        <dbReference type="Proteomes" id="UP000309215"/>
    </source>
</evidence>
<comment type="caution">
    <text evidence="1">The sequence shown here is derived from an EMBL/GenBank/DDBJ whole genome shotgun (WGS) entry which is preliminary data.</text>
</comment>
<accession>A0A4U1JIV1</accession>
<dbReference type="RefSeq" id="WP_136927744.1">
    <property type="nucleotide sequence ID" value="NZ_SSMQ01000003.1"/>
</dbReference>
<dbReference type="OrthoDB" id="5515804at2"/>
<sequence length="78" mass="8307">MSPPETLFDKVIAASGLSEVFARGTIKRACSRVGVTAETMSPSELARALGSIEQALSVFLPPDQKDSRMQAIRALSRG</sequence>
<reference evidence="1 2" key="1">
    <citation type="submission" date="2019-04" db="EMBL/GenBank/DDBJ databases">
        <authorList>
            <person name="Li Y."/>
            <person name="Wang J."/>
        </authorList>
    </citation>
    <scope>NUCLEOTIDE SEQUENCE [LARGE SCALE GENOMIC DNA]</scope>
    <source>
        <strain evidence="1 2">DSM 14668</strain>
    </source>
</reference>
<dbReference type="Proteomes" id="UP000309215">
    <property type="component" value="Unassembled WGS sequence"/>
</dbReference>
<keyword evidence="2" id="KW-1185">Reference proteome</keyword>